<keyword evidence="2" id="KW-0805">Transcription regulation</keyword>
<dbReference type="InterPro" id="IPR019734">
    <property type="entry name" value="TPR_rpt"/>
</dbReference>
<dbReference type="SMART" id="SM00028">
    <property type="entry name" value="TPR"/>
    <property type="match status" value="5"/>
</dbReference>
<dbReference type="InterPro" id="IPR001867">
    <property type="entry name" value="OmpR/PhoB-type_DNA-bd"/>
</dbReference>
<evidence type="ECO:0000256" key="1">
    <source>
        <dbReference type="ARBA" id="ARBA00005820"/>
    </source>
</evidence>
<dbReference type="SMART" id="SM00382">
    <property type="entry name" value="AAA"/>
    <property type="match status" value="1"/>
</dbReference>
<dbReference type="Gene3D" id="1.25.40.10">
    <property type="entry name" value="Tetratricopeptide repeat domain"/>
    <property type="match status" value="2"/>
</dbReference>
<sequence>MNGALVPLGGPKPRTLVALLACSLGRAVPVERVIEALWGLDAPERARASLHTYVSALRRSLSAAAGEEVLLRTPGGYRLAAASTQVDLGVFGSRAAEGRRAIQEGRFEQAAHLLDEALAQCRGTVLSGTEGDWAEAERDRLTEERLGVLEDRFEVAITLGRGPALAGELSALVKEYPLRERLRGHLMTALCLAGRQADALTSFQEGRQVLARELGVDPGPALRAIHEKVLRGQIAATPPSAPAPPAPPKLVAPQQLPPDIADFTGRTEEVGLVRERLDAAGGGAALRVCAISGKPGSGKSTLAVHVAHGLRERFAAGQLYANLRGVHQAPTDPSEVLVRFLRSLGVADTAMPADLDSRVELYRTLLADRRVLVVLDDATDERQVRPLLPGGAPCAVLITSRTRLTALEGADQVDLHVLPEEEAVGLLRRVVGADRAAREPDRASELVRLCGYLPLAVRIAGARLAARPTWPLANLVRRLRVQQRVLHELSIGDLAVRGSLALSYAGLAEQERTALRRLGWLGGLDFGAWLVGALLDVPLALAEDVVEALADAQLVDTVGVDGSGAARYRLHDLTRAFAHERAEQEEQRPVAVAAVDRVARCWLTLVERAAARVHERGKPVGVAEEHCEYLPERTVSVLLRDPAAWLESEQASLVDMVERACQLDLTAVAVRLTVALSASTFSVHNQFNLWWHTHRVALECARRAGDRSGEAQLLSGLGWLRSEQDWHEEAVDYYEQALALHVEIGDLDGQVRSRLALSMVQRECGALAAALSTVDAAVPLIVPGTELAARAGHSRGMVLTELGDLDGAVAACTEAARIYRELGETQAEALVLRSLSIAHRAAGRYGEAAENVERALELLRAFGDPTMLPYAIQALAKVRIRQGLGATVREQLREALALRNEMQDGFGQALVLRTLGELELAEGRLTESLSYLERSLEWWGALDIPLWHGRSLRDLATVLEALGRHAEADSAWAAALAVFQRFGSREAGEPRRRPALTRI</sequence>
<dbReference type="PANTHER" id="PTHR35807">
    <property type="entry name" value="TRANSCRIPTIONAL REGULATOR REDD-RELATED"/>
    <property type="match status" value="1"/>
</dbReference>
<dbReference type="InterPro" id="IPR005158">
    <property type="entry name" value="BTAD"/>
</dbReference>
<evidence type="ECO:0000259" key="6">
    <source>
        <dbReference type="PROSITE" id="PS51755"/>
    </source>
</evidence>
<evidence type="ECO:0000256" key="2">
    <source>
        <dbReference type="ARBA" id="ARBA00023015"/>
    </source>
</evidence>
<dbReference type="Pfam" id="PF03704">
    <property type="entry name" value="BTAD"/>
    <property type="match status" value="1"/>
</dbReference>
<keyword evidence="8" id="KW-1185">Reference proteome</keyword>
<dbReference type="Gene3D" id="3.40.50.300">
    <property type="entry name" value="P-loop containing nucleotide triphosphate hydrolases"/>
    <property type="match status" value="1"/>
</dbReference>
<dbReference type="Pfam" id="PF13424">
    <property type="entry name" value="TPR_12"/>
    <property type="match status" value="2"/>
</dbReference>
<comment type="similarity">
    <text evidence="1">Belongs to the AfsR/DnrI/RedD regulatory family.</text>
</comment>
<dbReference type="Pfam" id="PF00931">
    <property type="entry name" value="NB-ARC"/>
    <property type="match status" value="1"/>
</dbReference>
<dbReference type="InterPro" id="IPR003593">
    <property type="entry name" value="AAA+_ATPase"/>
</dbReference>
<evidence type="ECO:0000313" key="8">
    <source>
        <dbReference type="Proteomes" id="UP000517916"/>
    </source>
</evidence>
<organism evidence="7 8">
    <name type="scientific">Kutzneria viridogrisea</name>
    <dbReference type="NCBI Taxonomy" id="47990"/>
    <lineage>
        <taxon>Bacteria</taxon>
        <taxon>Bacillati</taxon>
        <taxon>Actinomycetota</taxon>
        <taxon>Actinomycetes</taxon>
        <taxon>Pseudonocardiales</taxon>
        <taxon>Pseudonocardiaceae</taxon>
        <taxon>Kutzneria</taxon>
    </lineage>
</organism>
<gene>
    <name evidence="7" type="ORF">BC739_006135</name>
</gene>
<reference evidence="7 8" key="1">
    <citation type="submission" date="2020-08" db="EMBL/GenBank/DDBJ databases">
        <title>Genomic Encyclopedia of Archaeal and Bacterial Type Strains, Phase II (KMG-II): from individual species to whole genera.</title>
        <authorList>
            <person name="Goeker M."/>
        </authorList>
    </citation>
    <scope>NUCLEOTIDE SEQUENCE [LARGE SCALE GENOMIC DNA]</scope>
    <source>
        <strain evidence="7 8">DSM 43850</strain>
    </source>
</reference>
<dbReference type="Gene3D" id="1.10.10.10">
    <property type="entry name" value="Winged helix-like DNA-binding domain superfamily/Winged helix DNA-binding domain"/>
    <property type="match status" value="1"/>
</dbReference>
<dbReference type="EMBL" id="JACJID010000004">
    <property type="protein sequence ID" value="MBA8928918.1"/>
    <property type="molecule type" value="Genomic_DNA"/>
</dbReference>
<dbReference type="PRINTS" id="PR00364">
    <property type="entry name" value="DISEASERSIST"/>
</dbReference>
<dbReference type="PROSITE" id="PS51755">
    <property type="entry name" value="OMPR_PHOB"/>
    <property type="match status" value="1"/>
</dbReference>
<dbReference type="InterPro" id="IPR002182">
    <property type="entry name" value="NB-ARC"/>
</dbReference>
<dbReference type="InterPro" id="IPR051677">
    <property type="entry name" value="AfsR-DnrI-RedD_regulator"/>
</dbReference>
<dbReference type="Pfam" id="PF13181">
    <property type="entry name" value="TPR_8"/>
    <property type="match status" value="1"/>
</dbReference>
<dbReference type="Pfam" id="PF00486">
    <property type="entry name" value="Trans_reg_C"/>
    <property type="match status" value="1"/>
</dbReference>
<dbReference type="SMART" id="SM01043">
    <property type="entry name" value="BTAD"/>
    <property type="match status" value="1"/>
</dbReference>
<dbReference type="InterPro" id="IPR036388">
    <property type="entry name" value="WH-like_DNA-bd_sf"/>
</dbReference>
<evidence type="ECO:0000256" key="5">
    <source>
        <dbReference type="PROSITE-ProRule" id="PRU01091"/>
    </source>
</evidence>
<dbReference type="SUPFAM" id="SSF46894">
    <property type="entry name" value="C-terminal effector domain of the bipartite response regulators"/>
    <property type="match status" value="1"/>
</dbReference>
<dbReference type="CDD" id="cd15831">
    <property type="entry name" value="BTAD"/>
    <property type="match status" value="1"/>
</dbReference>
<dbReference type="InterPro" id="IPR016032">
    <property type="entry name" value="Sig_transdc_resp-reg_C-effctor"/>
</dbReference>
<dbReference type="InterPro" id="IPR011990">
    <property type="entry name" value="TPR-like_helical_dom_sf"/>
</dbReference>
<dbReference type="SMART" id="SM00862">
    <property type="entry name" value="Trans_reg_C"/>
    <property type="match status" value="1"/>
</dbReference>
<dbReference type="SUPFAM" id="SSF48452">
    <property type="entry name" value="TPR-like"/>
    <property type="match status" value="3"/>
</dbReference>
<dbReference type="SUPFAM" id="SSF52540">
    <property type="entry name" value="P-loop containing nucleoside triphosphate hydrolases"/>
    <property type="match status" value="1"/>
</dbReference>
<comment type="caution">
    <text evidence="7">The sequence shown here is derived from an EMBL/GenBank/DDBJ whole genome shotgun (WGS) entry which is preliminary data.</text>
</comment>
<keyword evidence="4" id="KW-0804">Transcription</keyword>
<dbReference type="GO" id="GO:0003677">
    <property type="term" value="F:DNA binding"/>
    <property type="evidence" value="ECO:0007669"/>
    <property type="project" value="UniProtKB-KW"/>
</dbReference>
<protein>
    <submittedName>
        <fullName evidence="7">DNA-binding SARP family transcriptional activator</fullName>
    </submittedName>
</protein>
<name>A0ABR6BPU5_9PSEU</name>
<dbReference type="RefSeq" id="WP_318296730.1">
    <property type="nucleotide sequence ID" value="NZ_BAAABQ010000016.1"/>
</dbReference>
<evidence type="ECO:0000256" key="4">
    <source>
        <dbReference type="ARBA" id="ARBA00023163"/>
    </source>
</evidence>
<keyword evidence="3 5" id="KW-0238">DNA-binding</keyword>
<evidence type="ECO:0000256" key="3">
    <source>
        <dbReference type="ARBA" id="ARBA00023125"/>
    </source>
</evidence>
<evidence type="ECO:0000313" key="7">
    <source>
        <dbReference type="EMBL" id="MBA8928918.1"/>
    </source>
</evidence>
<feature type="domain" description="OmpR/PhoB-type" evidence="6">
    <location>
        <begin position="1"/>
        <end position="81"/>
    </location>
</feature>
<feature type="DNA-binding region" description="OmpR/PhoB-type" evidence="5">
    <location>
        <begin position="1"/>
        <end position="81"/>
    </location>
</feature>
<dbReference type="PANTHER" id="PTHR35807:SF1">
    <property type="entry name" value="TRANSCRIPTIONAL REGULATOR REDD"/>
    <property type="match status" value="1"/>
</dbReference>
<dbReference type="Proteomes" id="UP000517916">
    <property type="component" value="Unassembled WGS sequence"/>
</dbReference>
<dbReference type="InterPro" id="IPR027417">
    <property type="entry name" value="P-loop_NTPase"/>
</dbReference>
<accession>A0ABR6BPU5</accession>
<proteinExistence type="inferred from homology"/>